<name>A0A8J5HSK9_ZINOF</name>
<proteinExistence type="predicted"/>
<reference evidence="1 2" key="1">
    <citation type="submission" date="2020-08" db="EMBL/GenBank/DDBJ databases">
        <title>Plant Genome Project.</title>
        <authorList>
            <person name="Zhang R.-G."/>
        </authorList>
    </citation>
    <scope>NUCLEOTIDE SEQUENCE [LARGE SCALE GENOMIC DNA]</scope>
    <source>
        <tissue evidence="1">Rhizome</tissue>
    </source>
</reference>
<gene>
    <name evidence="1" type="ORF">ZIOFF_012591</name>
</gene>
<keyword evidence="2" id="KW-1185">Reference proteome</keyword>
<organism evidence="1 2">
    <name type="scientific">Zingiber officinale</name>
    <name type="common">Ginger</name>
    <name type="synonym">Amomum zingiber</name>
    <dbReference type="NCBI Taxonomy" id="94328"/>
    <lineage>
        <taxon>Eukaryota</taxon>
        <taxon>Viridiplantae</taxon>
        <taxon>Streptophyta</taxon>
        <taxon>Embryophyta</taxon>
        <taxon>Tracheophyta</taxon>
        <taxon>Spermatophyta</taxon>
        <taxon>Magnoliopsida</taxon>
        <taxon>Liliopsida</taxon>
        <taxon>Zingiberales</taxon>
        <taxon>Zingiberaceae</taxon>
        <taxon>Zingiber</taxon>
    </lineage>
</organism>
<dbReference type="EMBL" id="JACMSC010000003">
    <property type="protein sequence ID" value="KAG6530363.1"/>
    <property type="molecule type" value="Genomic_DNA"/>
</dbReference>
<protein>
    <submittedName>
        <fullName evidence="1">Uncharacterized protein</fullName>
    </submittedName>
</protein>
<dbReference type="Proteomes" id="UP000734854">
    <property type="component" value="Unassembled WGS sequence"/>
</dbReference>
<sequence>MAFHTLCSRVYLGYPTVAQVIASSTLRMVLGDGWFWIVNTILVYYFPAIEESGILLCDSCKEEIGQKFCY</sequence>
<comment type="caution">
    <text evidence="1">The sequence shown here is derived from an EMBL/GenBank/DDBJ whole genome shotgun (WGS) entry which is preliminary data.</text>
</comment>
<dbReference type="AlphaFoldDB" id="A0A8J5HSK9"/>
<accession>A0A8J5HSK9</accession>
<evidence type="ECO:0000313" key="1">
    <source>
        <dbReference type="EMBL" id="KAG6530363.1"/>
    </source>
</evidence>
<evidence type="ECO:0000313" key="2">
    <source>
        <dbReference type="Proteomes" id="UP000734854"/>
    </source>
</evidence>